<evidence type="ECO:0000313" key="1">
    <source>
        <dbReference type="EMBL" id="VUZ42464.1"/>
    </source>
</evidence>
<reference evidence="1 2" key="1">
    <citation type="submission" date="2019-07" db="EMBL/GenBank/DDBJ databases">
        <authorList>
            <person name="Jastrzebski P J."/>
            <person name="Paukszto L."/>
            <person name="Jastrzebski P J."/>
        </authorList>
    </citation>
    <scope>NUCLEOTIDE SEQUENCE [LARGE SCALE GENOMIC DNA]</scope>
    <source>
        <strain evidence="1 2">WMS-il1</strain>
    </source>
</reference>
<protein>
    <recommendedName>
        <fullName evidence="3">Peptidase A2 domain-containing protein</fullName>
    </recommendedName>
</protein>
<proteinExistence type="predicted"/>
<dbReference type="AlphaFoldDB" id="A0A564Y7G5"/>
<gene>
    <name evidence="1" type="ORF">WMSIL1_LOCUS3165</name>
</gene>
<name>A0A564Y7G5_HYMDI</name>
<evidence type="ECO:0008006" key="3">
    <source>
        <dbReference type="Google" id="ProtNLM"/>
    </source>
</evidence>
<organism evidence="1 2">
    <name type="scientific">Hymenolepis diminuta</name>
    <name type="common">Rat tapeworm</name>
    <dbReference type="NCBI Taxonomy" id="6216"/>
    <lineage>
        <taxon>Eukaryota</taxon>
        <taxon>Metazoa</taxon>
        <taxon>Spiralia</taxon>
        <taxon>Lophotrochozoa</taxon>
        <taxon>Platyhelminthes</taxon>
        <taxon>Cestoda</taxon>
        <taxon>Eucestoda</taxon>
        <taxon>Cyclophyllidea</taxon>
        <taxon>Hymenolepididae</taxon>
        <taxon>Hymenolepis</taxon>
    </lineage>
</organism>
<accession>A0A564Y7G5</accession>
<sequence>MFYNPENIKAEKIIFSGITADTVIRHPTAEIVCGYSGNRLFFQDRNSGTSYLIDSGAEISVLPSTPSD</sequence>
<evidence type="ECO:0000313" key="2">
    <source>
        <dbReference type="Proteomes" id="UP000321570"/>
    </source>
</evidence>
<keyword evidence="2" id="KW-1185">Reference proteome</keyword>
<dbReference type="EMBL" id="CABIJS010000089">
    <property type="protein sequence ID" value="VUZ42464.1"/>
    <property type="molecule type" value="Genomic_DNA"/>
</dbReference>
<dbReference type="Proteomes" id="UP000321570">
    <property type="component" value="Unassembled WGS sequence"/>
</dbReference>